<keyword evidence="1" id="KW-1133">Transmembrane helix</keyword>
<keyword evidence="1" id="KW-0812">Transmembrane</keyword>
<dbReference type="Proteomes" id="UP000772434">
    <property type="component" value="Unassembled WGS sequence"/>
</dbReference>
<evidence type="ECO:0000313" key="2">
    <source>
        <dbReference type="EMBL" id="KAF9070087.1"/>
    </source>
</evidence>
<accession>A0A9P5PVV6</accession>
<dbReference type="PANTHER" id="PTHR38644">
    <property type="entry name" value="EXPRESSED PROTEIN"/>
    <property type="match status" value="1"/>
</dbReference>
<comment type="caution">
    <text evidence="2">The sequence shown here is derived from an EMBL/GenBank/DDBJ whole genome shotgun (WGS) entry which is preliminary data.</text>
</comment>
<reference evidence="2" key="1">
    <citation type="submission" date="2020-11" db="EMBL/GenBank/DDBJ databases">
        <authorList>
            <consortium name="DOE Joint Genome Institute"/>
            <person name="Ahrendt S."/>
            <person name="Riley R."/>
            <person name="Andreopoulos W."/>
            <person name="Labutti K."/>
            <person name="Pangilinan J."/>
            <person name="Ruiz-Duenas F.J."/>
            <person name="Barrasa J.M."/>
            <person name="Sanchez-Garcia M."/>
            <person name="Camarero S."/>
            <person name="Miyauchi S."/>
            <person name="Serrano A."/>
            <person name="Linde D."/>
            <person name="Babiker R."/>
            <person name="Drula E."/>
            <person name="Ayuso-Fernandez I."/>
            <person name="Pacheco R."/>
            <person name="Padilla G."/>
            <person name="Ferreira P."/>
            <person name="Barriuso J."/>
            <person name="Kellner H."/>
            <person name="Castanera R."/>
            <person name="Alfaro M."/>
            <person name="Ramirez L."/>
            <person name="Pisabarro A.G."/>
            <person name="Kuo A."/>
            <person name="Tritt A."/>
            <person name="Lipzen A."/>
            <person name="He G."/>
            <person name="Yan M."/>
            <person name="Ng V."/>
            <person name="Cullen D."/>
            <person name="Martin F."/>
            <person name="Rosso M.-N."/>
            <person name="Henrissat B."/>
            <person name="Hibbett D."/>
            <person name="Martinez A.T."/>
            <person name="Grigoriev I.V."/>
        </authorList>
    </citation>
    <scope>NUCLEOTIDE SEQUENCE</scope>
    <source>
        <strain evidence="2">AH 40177</strain>
    </source>
</reference>
<keyword evidence="1" id="KW-0472">Membrane</keyword>
<evidence type="ECO:0000256" key="1">
    <source>
        <dbReference type="SAM" id="Phobius"/>
    </source>
</evidence>
<protein>
    <submittedName>
        <fullName evidence="2">Uncharacterized protein</fullName>
    </submittedName>
</protein>
<feature type="transmembrane region" description="Helical" evidence="1">
    <location>
        <begin position="550"/>
        <end position="568"/>
    </location>
</feature>
<organism evidence="2 3">
    <name type="scientific">Rhodocollybia butyracea</name>
    <dbReference type="NCBI Taxonomy" id="206335"/>
    <lineage>
        <taxon>Eukaryota</taxon>
        <taxon>Fungi</taxon>
        <taxon>Dikarya</taxon>
        <taxon>Basidiomycota</taxon>
        <taxon>Agaricomycotina</taxon>
        <taxon>Agaricomycetes</taxon>
        <taxon>Agaricomycetidae</taxon>
        <taxon>Agaricales</taxon>
        <taxon>Marasmiineae</taxon>
        <taxon>Omphalotaceae</taxon>
        <taxon>Rhodocollybia</taxon>
    </lineage>
</organism>
<dbReference type="AlphaFoldDB" id="A0A9P5PVV6"/>
<sequence length="647" mass="72004">MVCNRQSTRLSQLLKPNRFTSRKYSSDVRRVPASTLLTALHKVTSVFPRVYYPITYELEFLESLSQQVSQTPPAATIAVLGSKNNSNVGTEELVTALLDQPFSSSEVNEALRKRWEMNSKKKKIIIAFGSTIEWSSTPSSPHSSSTSEPTPILYLPSAFLSSFPFPVQIHEYGPRDDVVNQDTYAIDHLHYDVPIVVTTSLSTISDDVLNLPEEETNSNSLVVCNPVGYEGETAIRHKVLYADPMRAVRGLDTVRQVPQAIQQYQDEFVGSRVPSVISYIKDSLAPFPDLETLRIQRITSHLSSVLSRMSRSIKDNKLCADHAMELTGKVLEEFEVETVGKVRKEVLGVWDSSVLKQEKSDENHVSKALAFSTRQMQPAMDRLTWWRMLAHIDELNVVVNRAVEENCCRELEQELIFHSGRLSSLQAHFTESVFKVMDEFNRPRSPWVNTPFGSSVLYNSLKQVASSSSYTLSSSSSSSLIAPIHTRKAQLAAYSTTRLHIAAQQVALGMGASAAAGAGLGWAAWFEFLNGTGAASGLLVKIPFLPSDPATLGALALLVAVTGIRWGVGKWARAKRAWWDDWRRVGEGLERDLEANLNHTLQTQIGILPRMAHEGISEIANKMKEEADGLMEEIEGIKTDLKERKRT</sequence>
<evidence type="ECO:0000313" key="3">
    <source>
        <dbReference type="Proteomes" id="UP000772434"/>
    </source>
</evidence>
<dbReference type="OrthoDB" id="5319015at2759"/>
<gene>
    <name evidence="2" type="ORF">BDP27DRAFT_1324269</name>
</gene>
<name>A0A9P5PVV6_9AGAR</name>
<dbReference type="EMBL" id="JADNRY010000044">
    <property type="protein sequence ID" value="KAF9070087.1"/>
    <property type="molecule type" value="Genomic_DNA"/>
</dbReference>
<keyword evidence="3" id="KW-1185">Reference proteome</keyword>
<proteinExistence type="predicted"/>
<dbReference type="PANTHER" id="PTHR38644:SF1">
    <property type="entry name" value="EXPRESSED PROTEIN"/>
    <property type="match status" value="1"/>
</dbReference>